<sequence>MGLDKYAASKVRSATGKLEGPKISATRMFVLLWIVVGLGPLFLQIKGFVQFVTPHKISQELITPVSGVEDTTDLHKMCPVNELFMAGAYWNVAPTHYYYVKDGVLCHYLMPQYNLHGNYFLGNTTVEPYRTTPASFKQHSYRFANYFYHGSIGYYSFYAEGEGTFCALDNIAYDIMKGVGTLDINGASLAHDKGRIGYQRSYWYAFTGSTLIVIRCWVLRRSYIACKRFARLCEQFSEPICFQNAVVYVQESMRLSAHGARNYQRGVLLFLLVDQGLMSDLFLLITQEGFVGRIQCISLGYNLAGIMSMLFEMVEAMHWMKETLRAGLKRLLFNYETAMIGELITSALMQYYLTVLNRSSLRNTESEAKEVSYYVMSLVGHGVIALGCVFIIVCTRSLGAISFVLWRFRTLKVFITPCNVDATLGVRCKLVLLGGYIWENDQLFYKVSTIKAFGLLRMVEEDGNEFIVYTKLRWRAIPHHYLYVAGAVSDTDVVPCSERLSSGVVSLFDRALGGDVIASKSSRVSEYTPKGTNSRIHIDFKDIAADETEDMIKHGSVAT</sequence>
<accession>A0ABD3FQM7</accession>
<evidence type="ECO:0000313" key="3">
    <source>
        <dbReference type="Proteomes" id="UP001632037"/>
    </source>
</evidence>
<feature type="transmembrane region" description="Helical" evidence="1">
    <location>
        <begin position="266"/>
        <end position="285"/>
    </location>
</feature>
<feature type="transmembrane region" description="Helical" evidence="1">
    <location>
        <begin position="201"/>
        <end position="218"/>
    </location>
</feature>
<keyword evidence="1" id="KW-0472">Membrane</keyword>
<dbReference type="EMBL" id="JBIMZQ010000012">
    <property type="protein sequence ID" value="KAL3667991.1"/>
    <property type="molecule type" value="Genomic_DNA"/>
</dbReference>
<dbReference type="AlphaFoldDB" id="A0ABD3FQM7"/>
<gene>
    <name evidence="2" type="ORF">V7S43_006865</name>
</gene>
<feature type="transmembrane region" description="Helical" evidence="1">
    <location>
        <begin position="332"/>
        <end position="353"/>
    </location>
</feature>
<dbReference type="Proteomes" id="UP001632037">
    <property type="component" value="Unassembled WGS sequence"/>
</dbReference>
<keyword evidence="3" id="KW-1185">Reference proteome</keyword>
<organism evidence="2 3">
    <name type="scientific">Phytophthora oleae</name>
    <dbReference type="NCBI Taxonomy" id="2107226"/>
    <lineage>
        <taxon>Eukaryota</taxon>
        <taxon>Sar</taxon>
        <taxon>Stramenopiles</taxon>
        <taxon>Oomycota</taxon>
        <taxon>Peronosporomycetes</taxon>
        <taxon>Peronosporales</taxon>
        <taxon>Peronosporaceae</taxon>
        <taxon>Phytophthora</taxon>
    </lineage>
</organism>
<keyword evidence="1" id="KW-0812">Transmembrane</keyword>
<feature type="transmembrane region" description="Helical" evidence="1">
    <location>
        <begin position="373"/>
        <end position="406"/>
    </location>
</feature>
<comment type="caution">
    <text evidence="2">The sequence shown here is derived from an EMBL/GenBank/DDBJ whole genome shotgun (WGS) entry which is preliminary data.</text>
</comment>
<feature type="transmembrane region" description="Helical" evidence="1">
    <location>
        <begin position="291"/>
        <end position="311"/>
    </location>
</feature>
<evidence type="ECO:0000313" key="2">
    <source>
        <dbReference type="EMBL" id="KAL3667991.1"/>
    </source>
</evidence>
<proteinExistence type="predicted"/>
<protein>
    <submittedName>
        <fullName evidence="2">Uncharacterized protein</fullName>
    </submittedName>
</protein>
<feature type="transmembrane region" description="Helical" evidence="1">
    <location>
        <begin position="29"/>
        <end position="49"/>
    </location>
</feature>
<name>A0ABD3FQM7_9STRA</name>
<evidence type="ECO:0000256" key="1">
    <source>
        <dbReference type="SAM" id="Phobius"/>
    </source>
</evidence>
<reference evidence="2 3" key="1">
    <citation type="submission" date="2024-09" db="EMBL/GenBank/DDBJ databases">
        <title>Genome sequencing and assembly of Phytophthora oleae, isolate VK10A, causative agent of rot of olive drupes.</title>
        <authorList>
            <person name="Conti Taguali S."/>
            <person name="Riolo M."/>
            <person name="La Spada F."/>
            <person name="Cacciola S.O."/>
            <person name="Dionisio G."/>
        </authorList>
    </citation>
    <scope>NUCLEOTIDE SEQUENCE [LARGE SCALE GENOMIC DNA]</scope>
    <source>
        <strain evidence="2 3">VK10A</strain>
    </source>
</reference>
<keyword evidence="1" id="KW-1133">Transmembrane helix</keyword>